<protein>
    <recommendedName>
        <fullName evidence="4">DUF3592 domain-containing protein</fullName>
    </recommendedName>
</protein>
<keyword evidence="1" id="KW-0812">Transmembrane</keyword>
<evidence type="ECO:0008006" key="4">
    <source>
        <dbReference type="Google" id="ProtNLM"/>
    </source>
</evidence>
<dbReference type="EMBL" id="BSDI01000021">
    <property type="protein sequence ID" value="GLH99143.1"/>
    <property type="molecule type" value="Genomic_DNA"/>
</dbReference>
<proteinExistence type="predicted"/>
<reference evidence="2" key="1">
    <citation type="submission" date="2022-12" db="EMBL/GenBank/DDBJ databases">
        <title>New Phytohabitans aurantiacus sp. RD004123 nov., an actinomycete isolated from soil.</title>
        <authorList>
            <person name="Triningsih D.W."/>
            <person name="Harunari E."/>
            <person name="Igarashi Y."/>
        </authorList>
    </citation>
    <scope>NUCLEOTIDE SEQUENCE</scope>
    <source>
        <strain evidence="2">RD004123</strain>
    </source>
</reference>
<dbReference type="RefSeq" id="WP_281898601.1">
    <property type="nucleotide sequence ID" value="NZ_BSDI01000021.1"/>
</dbReference>
<keyword evidence="1" id="KW-0472">Membrane</keyword>
<organism evidence="2 3">
    <name type="scientific">Phytohabitans aurantiacus</name>
    <dbReference type="NCBI Taxonomy" id="3016789"/>
    <lineage>
        <taxon>Bacteria</taxon>
        <taxon>Bacillati</taxon>
        <taxon>Actinomycetota</taxon>
        <taxon>Actinomycetes</taxon>
        <taxon>Micromonosporales</taxon>
        <taxon>Micromonosporaceae</taxon>
    </lineage>
</organism>
<accession>A0ABQ5QX62</accession>
<name>A0ABQ5QX62_9ACTN</name>
<evidence type="ECO:0000313" key="3">
    <source>
        <dbReference type="Proteomes" id="UP001144280"/>
    </source>
</evidence>
<gene>
    <name evidence="2" type="ORF">Pa4123_44180</name>
</gene>
<evidence type="ECO:0000256" key="1">
    <source>
        <dbReference type="SAM" id="Phobius"/>
    </source>
</evidence>
<keyword evidence="3" id="KW-1185">Reference proteome</keyword>
<dbReference type="Proteomes" id="UP001144280">
    <property type="component" value="Unassembled WGS sequence"/>
</dbReference>
<evidence type="ECO:0000313" key="2">
    <source>
        <dbReference type="EMBL" id="GLH99143.1"/>
    </source>
</evidence>
<keyword evidence="1" id="KW-1133">Transmembrane helix</keyword>
<feature type="transmembrane region" description="Helical" evidence="1">
    <location>
        <begin position="12"/>
        <end position="32"/>
    </location>
</feature>
<sequence length="128" mass="13812">MTDVSGLQLLGLLPPLLLTAVAVWGHSTRFVLRRRGVRAQGRLAGGGWYAGLHSWTVAYTDQTGKAHLLSVPSDGAPGSGSRVDVVYDARNPGTAMSEFELRRPAWTTFSAFLCLVAVAYTVIILLWV</sequence>
<comment type="caution">
    <text evidence="2">The sequence shown here is derived from an EMBL/GenBank/DDBJ whole genome shotgun (WGS) entry which is preliminary data.</text>
</comment>
<feature type="transmembrane region" description="Helical" evidence="1">
    <location>
        <begin position="106"/>
        <end position="127"/>
    </location>
</feature>